<dbReference type="GO" id="GO:0016020">
    <property type="term" value="C:membrane"/>
    <property type="evidence" value="ECO:0007669"/>
    <property type="project" value="TreeGrafter"/>
</dbReference>
<accession>A0A9D1XSQ9</accession>
<dbReference type="GO" id="GO:0016491">
    <property type="term" value="F:oxidoreductase activity"/>
    <property type="evidence" value="ECO:0007669"/>
    <property type="project" value="UniProtKB-KW"/>
</dbReference>
<protein>
    <submittedName>
        <fullName evidence="3">SDR family NAD(P)-dependent oxidoreductase</fullName>
    </submittedName>
</protein>
<reference evidence="3" key="1">
    <citation type="journal article" date="2021" name="PeerJ">
        <title>Extensive microbial diversity within the chicken gut microbiome revealed by metagenomics and culture.</title>
        <authorList>
            <person name="Gilroy R."/>
            <person name="Ravi A."/>
            <person name="Getino M."/>
            <person name="Pursley I."/>
            <person name="Horton D.L."/>
            <person name="Alikhan N.F."/>
            <person name="Baker D."/>
            <person name="Gharbi K."/>
            <person name="Hall N."/>
            <person name="Watson M."/>
            <person name="Adriaenssens E.M."/>
            <person name="Foster-Nyarko E."/>
            <person name="Jarju S."/>
            <person name="Secka A."/>
            <person name="Antonio M."/>
            <person name="Oren A."/>
            <person name="Chaudhuri R.R."/>
            <person name="La Ragione R."/>
            <person name="Hildebrand F."/>
            <person name="Pallen M.J."/>
        </authorList>
    </citation>
    <scope>NUCLEOTIDE SEQUENCE</scope>
    <source>
        <strain evidence="3">ChiHecec2B26-12326</strain>
    </source>
</reference>
<dbReference type="AlphaFoldDB" id="A0A9D1XSQ9"/>
<evidence type="ECO:0000256" key="2">
    <source>
        <dbReference type="ARBA" id="ARBA00023002"/>
    </source>
</evidence>
<evidence type="ECO:0000256" key="1">
    <source>
        <dbReference type="ARBA" id="ARBA00006484"/>
    </source>
</evidence>
<reference evidence="3" key="2">
    <citation type="submission" date="2021-04" db="EMBL/GenBank/DDBJ databases">
        <authorList>
            <person name="Gilroy R."/>
        </authorList>
    </citation>
    <scope>NUCLEOTIDE SEQUENCE</scope>
    <source>
        <strain evidence="3">ChiHecec2B26-12326</strain>
    </source>
</reference>
<comment type="caution">
    <text evidence="3">The sequence shown here is derived from an EMBL/GenBank/DDBJ whole genome shotgun (WGS) entry which is preliminary data.</text>
</comment>
<evidence type="ECO:0000313" key="4">
    <source>
        <dbReference type="Proteomes" id="UP000823847"/>
    </source>
</evidence>
<gene>
    <name evidence="3" type="ORF">H9848_08445</name>
</gene>
<dbReference type="Gene3D" id="3.40.50.720">
    <property type="entry name" value="NAD(P)-binding Rossmann-like Domain"/>
    <property type="match status" value="1"/>
</dbReference>
<dbReference type="Pfam" id="PF00106">
    <property type="entry name" value="adh_short"/>
    <property type="match status" value="1"/>
</dbReference>
<dbReference type="EMBL" id="DXEN01000064">
    <property type="protein sequence ID" value="HIX86616.1"/>
    <property type="molecule type" value="Genomic_DNA"/>
</dbReference>
<dbReference type="PANTHER" id="PTHR44196">
    <property type="entry name" value="DEHYDROGENASE/REDUCTASE SDR FAMILY MEMBER 7B"/>
    <property type="match status" value="1"/>
</dbReference>
<comment type="similarity">
    <text evidence="1">Belongs to the short-chain dehydrogenases/reductases (SDR) family.</text>
</comment>
<dbReference type="InterPro" id="IPR002347">
    <property type="entry name" value="SDR_fam"/>
</dbReference>
<evidence type="ECO:0000313" key="3">
    <source>
        <dbReference type="EMBL" id="HIX86616.1"/>
    </source>
</evidence>
<dbReference type="PANTHER" id="PTHR44196:SF3">
    <property type="entry name" value="SHORT CHAIN DEHYDROGENASE FAMILY PROTEIN"/>
    <property type="match status" value="1"/>
</dbReference>
<dbReference type="PRINTS" id="PR00081">
    <property type="entry name" value="GDHRDH"/>
</dbReference>
<dbReference type="InterPro" id="IPR036291">
    <property type="entry name" value="NAD(P)-bd_dom_sf"/>
</dbReference>
<dbReference type="SUPFAM" id="SSF51735">
    <property type="entry name" value="NAD(P)-binding Rossmann-fold domains"/>
    <property type="match status" value="1"/>
</dbReference>
<proteinExistence type="inferred from homology"/>
<organism evidence="3 4">
    <name type="scientific">Candidatus Parabacteroides intestinigallinarum</name>
    <dbReference type="NCBI Taxonomy" id="2838722"/>
    <lineage>
        <taxon>Bacteria</taxon>
        <taxon>Pseudomonadati</taxon>
        <taxon>Bacteroidota</taxon>
        <taxon>Bacteroidia</taxon>
        <taxon>Bacteroidales</taxon>
        <taxon>Tannerellaceae</taxon>
        <taxon>Parabacteroides</taxon>
    </lineage>
</organism>
<name>A0A9D1XSQ9_9BACT</name>
<keyword evidence="2" id="KW-0560">Oxidoreductase</keyword>
<sequence length="244" mass="27113">MNGKRIIIIGATSGIGYEVARIYIERGYTVGLAGRRVERLEEFQASAPGRVHIKRLDVTAEDAPARLEELIDETGGMDIFLLCAGIGKQNLALDSDIEQATLQTNVTGFTRMVVAAYQYFTRKGGGHIAVISSIAGTKGLGAAPSYSASKGFQNLYIDALAQLSRMERRPIAFTDIRPGFVRTDLLNDGKRYPALMSPAYVARQIARAIDRKKRRAIIDGRYALLVFLWRLIPAWLWERLPIRN</sequence>
<dbReference type="Proteomes" id="UP000823847">
    <property type="component" value="Unassembled WGS sequence"/>
</dbReference>